<dbReference type="PRINTS" id="PR00690">
    <property type="entry name" value="ADHESNFAMILY"/>
</dbReference>
<dbReference type="InterPro" id="IPR006127">
    <property type="entry name" value="ZnuA-like"/>
</dbReference>
<protein>
    <submittedName>
        <fullName evidence="6">Zinc ABC transporter substrate-binding protein</fullName>
    </submittedName>
</protein>
<dbReference type="Gene3D" id="3.40.50.1980">
    <property type="entry name" value="Nitrogenase molybdenum iron protein domain"/>
    <property type="match status" value="2"/>
</dbReference>
<gene>
    <name evidence="6" type="ORF">H6G24_32930</name>
</gene>
<dbReference type="InterPro" id="IPR050492">
    <property type="entry name" value="Bact_metal-bind_prot9"/>
</dbReference>
<dbReference type="InterPro" id="IPR006128">
    <property type="entry name" value="Lipoprotein_PsaA-like"/>
</dbReference>
<proteinExistence type="inferred from homology"/>
<evidence type="ECO:0000256" key="4">
    <source>
        <dbReference type="ARBA" id="ARBA00022729"/>
    </source>
</evidence>
<evidence type="ECO:0000256" key="5">
    <source>
        <dbReference type="RuleBase" id="RU003512"/>
    </source>
</evidence>
<keyword evidence="3" id="KW-0479">Metal-binding</keyword>
<keyword evidence="2 5" id="KW-0813">Transport</keyword>
<organism evidence="6 7">
    <name type="scientific">Calothrix parietina FACHB-288</name>
    <dbReference type="NCBI Taxonomy" id="2692896"/>
    <lineage>
        <taxon>Bacteria</taxon>
        <taxon>Bacillati</taxon>
        <taxon>Cyanobacteriota</taxon>
        <taxon>Cyanophyceae</taxon>
        <taxon>Nostocales</taxon>
        <taxon>Calotrichaceae</taxon>
        <taxon>Calothrix</taxon>
    </lineage>
</organism>
<keyword evidence="4" id="KW-0732">Signal</keyword>
<dbReference type="PRINTS" id="PR00691">
    <property type="entry name" value="ADHESINB"/>
</dbReference>
<dbReference type="PANTHER" id="PTHR42953:SF1">
    <property type="entry name" value="METAL-BINDING PROTEIN HI_0362-RELATED"/>
    <property type="match status" value="1"/>
</dbReference>
<dbReference type="Pfam" id="PF01297">
    <property type="entry name" value="ZnuA"/>
    <property type="match status" value="1"/>
</dbReference>
<dbReference type="EMBL" id="JACJQH010000080">
    <property type="protein sequence ID" value="MBD2200218.1"/>
    <property type="molecule type" value="Genomic_DNA"/>
</dbReference>
<dbReference type="RefSeq" id="WP_190550814.1">
    <property type="nucleotide sequence ID" value="NZ_CAWPNO010000118.1"/>
</dbReference>
<dbReference type="Proteomes" id="UP000658514">
    <property type="component" value="Unassembled WGS sequence"/>
</dbReference>
<dbReference type="PANTHER" id="PTHR42953">
    <property type="entry name" value="HIGH-AFFINITY ZINC UPTAKE SYSTEM PROTEIN ZNUA-RELATED"/>
    <property type="match status" value="1"/>
</dbReference>
<comment type="subcellular location">
    <subcellularLocation>
        <location evidence="1">Cell envelope</location>
    </subcellularLocation>
</comment>
<dbReference type="SUPFAM" id="SSF53807">
    <property type="entry name" value="Helical backbone' metal receptor"/>
    <property type="match status" value="1"/>
</dbReference>
<name>A0ABR8AJR8_9CYAN</name>
<accession>A0ABR8AJR8</accession>
<sequence>MLKKIRKINCLPAVIFTLTIGVVGCGNQATSTSFSQSTTRVNYNLPRVVATTSILCDLTKQIAQNTINLTCLIPPGTDPHLYQPKPEDTTVLEQANLILYNGYNLEPGLIKLIKSTDSPAAKIPVAQIAVPQPQKFRQGKNIAADPHIWHNVKYGIKMVEVISNNLTKIEPNNSQTYNSNKQKITAELTQLDKWIKARIASIPEDKRILVTPHNSMSYYAKAYGLSLLGTLQGVSTNKTPTSIQIKNLAKKIKQEKVPTIFNETAINSNDIESVATAATVNVSESKLYTDGLGEGGTGVETYQTMITANTRTIVEGLGGTYLIFQPKTAN</sequence>
<reference evidence="6 7" key="1">
    <citation type="journal article" date="2020" name="ISME J.">
        <title>Comparative genomics reveals insights into cyanobacterial evolution and habitat adaptation.</title>
        <authorList>
            <person name="Chen M.Y."/>
            <person name="Teng W.K."/>
            <person name="Zhao L."/>
            <person name="Hu C.X."/>
            <person name="Zhou Y.K."/>
            <person name="Han B.P."/>
            <person name="Song L.R."/>
            <person name="Shu W.S."/>
        </authorList>
    </citation>
    <scope>NUCLEOTIDE SEQUENCE [LARGE SCALE GENOMIC DNA]</scope>
    <source>
        <strain evidence="6 7">FACHB-288</strain>
    </source>
</reference>
<evidence type="ECO:0000256" key="3">
    <source>
        <dbReference type="ARBA" id="ARBA00022723"/>
    </source>
</evidence>
<dbReference type="InterPro" id="IPR006129">
    <property type="entry name" value="AdhesinB"/>
</dbReference>
<keyword evidence="7" id="KW-1185">Reference proteome</keyword>
<evidence type="ECO:0000313" key="6">
    <source>
        <dbReference type="EMBL" id="MBD2200218.1"/>
    </source>
</evidence>
<evidence type="ECO:0000256" key="2">
    <source>
        <dbReference type="ARBA" id="ARBA00022448"/>
    </source>
</evidence>
<evidence type="ECO:0000313" key="7">
    <source>
        <dbReference type="Proteomes" id="UP000658514"/>
    </source>
</evidence>
<comment type="caution">
    <text evidence="6">The sequence shown here is derived from an EMBL/GenBank/DDBJ whole genome shotgun (WGS) entry which is preliminary data.</text>
</comment>
<evidence type="ECO:0000256" key="1">
    <source>
        <dbReference type="ARBA" id="ARBA00004196"/>
    </source>
</evidence>
<dbReference type="PROSITE" id="PS51257">
    <property type="entry name" value="PROKAR_LIPOPROTEIN"/>
    <property type="match status" value="1"/>
</dbReference>
<comment type="similarity">
    <text evidence="5">Belongs to the bacterial solute-binding protein 9 family.</text>
</comment>